<comment type="caution">
    <text evidence="1">The sequence shown here is derived from an EMBL/GenBank/DDBJ whole genome shotgun (WGS) entry which is preliminary data.</text>
</comment>
<dbReference type="EMBL" id="JAFJYH010000303">
    <property type="protein sequence ID" value="KAG4413643.1"/>
    <property type="molecule type" value="Genomic_DNA"/>
</dbReference>
<sequence>MKDSPLPRKTRNLTTVAVIGAGVSCLTAAKYLPAERIIKTELPASMGTGKKPPFHSLYLHWVRGRIGEIRAQFNAMAWGPEDADYSTPESLGFDYAKFDCDPGLKREVEMMIEFRDIMDEKSALWQQSHKEWKAASGDWNKR</sequence>
<organism evidence="1 2">
    <name type="scientific">Cadophora malorum</name>
    <dbReference type="NCBI Taxonomy" id="108018"/>
    <lineage>
        <taxon>Eukaryota</taxon>
        <taxon>Fungi</taxon>
        <taxon>Dikarya</taxon>
        <taxon>Ascomycota</taxon>
        <taxon>Pezizomycotina</taxon>
        <taxon>Leotiomycetes</taxon>
        <taxon>Helotiales</taxon>
        <taxon>Ploettnerulaceae</taxon>
        <taxon>Cadophora</taxon>
    </lineage>
</organism>
<dbReference type="OrthoDB" id="66881at2759"/>
<proteinExistence type="predicted"/>
<protein>
    <submittedName>
        <fullName evidence="1">Uncharacterized protein</fullName>
    </submittedName>
</protein>
<evidence type="ECO:0000313" key="1">
    <source>
        <dbReference type="EMBL" id="KAG4413643.1"/>
    </source>
</evidence>
<accession>A0A8H7T7F1</accession>
<dbReference type="PROSITE" id="PS51257">
    <property type="entry name" value="PROKAR_LIPOPROTEIN"/>
    <property type="match status" value="1"/>
</dbReference>
<gene>
    <name evidence="1" type="ORF">IFR04_013221</name>
</gene>
<evidence type="ECO:0000313" key="2">
    <source>
        <dbReference type="Proteomes" id="UP000664132"/>
    </source>
</evidence>
<keyword evidence="2" id="KW-1185">Reference proteome</keyword>
<dbReference type="AlphaFoldDB" id="A0A8H7T7F1"/>
<name>A0A8H7T7F1_9HELO</name>
<dbReference type="Proteomes" id="UP000664132">
    <property type="component" value="Unassembled WGS sequence"/>
</dbReference>
<reference evidence="1" key="1">
    <citation type="submission" date="2021-02" db="EMBL/GenBank/DDBJ databases">
        <title>Genome sequence Cadophora malorum strain M34.</title>
        <authorList>
            <person name="Stefanovic E."/>
            <person name="Vu D."/>
            <person name="Scully C."/>
            <person name="Dijksterhuis J."/>
            <person name="Roader J."/>
            <person name="Houbraken J."/>
        </authorList>
    </citation>
    <scope>NUCLEOTIDE SEQUENCE</scope>
    <source>
        <strain evidence="1">M34</strain>
    </source>
</reference>